<proteinExistence type="predicted"/>
<accession>A0A1R2AS98</accession>
<dbReference type="EMBL" id="MPUH01001507">
    <property type="protein sequence ID" value="OMJ67387.1"/>
    <property type="molecule type" value="Genomic_DNA"/>
</dbReference>
<keyword evidence="3" id="KW-1185">Reference proteome</keyword>
<dbReference type="AlphaFoldDB" id="A0A1R2AS98"/>
<evidence type="ECO:0000256" key="1">
    <source>
        <dbReference type="SAM" id="Coils"/>
    </source>
</evidence>
<feature type="coiled-coil region" evidence="1">
    <location>
        <begin position="218"/>
        <end position="252"/>
    </location>
</feature>
<gene>
    <name evidence="2" type="ORF">SteCoe_35466</name>
</gene>
<comment type="caution">
    <text evidence="2">The sequence shown here is derived from an EMBL/GenBank/DDBJ whole genome shotgun (WGS) entry which is preliminary data.</text>
</comment>
<name>A0A1R2AS98_9CILI</name>
<sequence length="432" mass="49865">MDNKKFIIISLKNTKDFNISKRLIEDADSIKSWVIKSVKNPCAFLSSPTLECIKYAQILSQSFSSTIKILPDLALNPDCTYFTSSIDDISYEPLTLPNVRSSNDWEGIMNFLQDQEINGVLIVEEEILIKNPCKAAGRKRSESTYYEIKMQASSAEAVKEMVVKEFKSSFYGKFDDMFEHKSKDISQDFKGIKENIYKLPQEVGSMVKNIKNSYWQEQKELCDELTSMNNVVNTLEEQVTAIQSKITDYEELSNLYIITEVPKTQIEIKKFYNIKSSNKFKLKIQNHNEDTFKKVEIFLSEQNKKIAEIQIIQPYSIVTKYVEVDIGDYFYKHIIAVMANNVVSNPFTIYPYHLSFVKHTLFAGKKEVKVISYVEKDTPKIIVVSTNSDDDAKNIKNLKYLRSVSWKLKKDWLGNEIFVIDGQRKASNALRT</sequence>
<organism evidence="2 3">
    <name type="scientific">Stentor coeruleus</name>
    <dbReference type="NCBI Taxonomy" id="5963"/>
    <lineage>
        <taxon>Eukaryota</taxon>
        <taxon>Sar</taxon>
        <taxon>Alveolata</taxon>
        <taxon>Ciliophora</taxon>
        <taxon>Postciliodesmatophora</taxon>
        <taxon>Heterotrichea</taxon>
        <taxon>Heterotrichida</taxon>
        <taxon>Stentoridae</taxon>
        <taxon>Stentor</taxon>
    </lineage>
</organism>
<evidence type="ECO:0000313" key="3">
    <source>
        <dbReference type="Proteomes" id="UP000187209"/>
    </source>
</evidence>
<evidence type="ECO:0000313" key="2">
    <source>
        <dbReference type="EMBL" id="OMJ67387.1"/>
    </source>
</evidence>
<protein>
    <submittedName>
        <fullName evidence="2">Uncharacterized protein</fullName>
    </submittedName>
</protein>
<reference evidence="2 3" key="1">
    <citation type="submission" date="2016-11" db="EMBL/GenBank/DDBJ databases">
        <title>The macronuclear genome of Stentor coeruleus: a giant cell with tiny introns.</title>
        <authorList>
            <person name="Slabodnick M."/>
            <person name="Ruby J.G."/>
            <person name="Reiff S.B."/>
            <person name="Swart E.C."/>
            <person name="Gosai S."/>
            <person name="Prabakaran S."/>
            <person name="Witkowska E."/>
            <person name="Larue G.E."/>
            <person name="Fisher S."/>
            <person name="Freeman R.M."/>
            <person name="Gunawardena J."/>
            <person name="Chu W."/>
            <person name="Stover N.A."/>
            <person name="Gregory B.D."/>
            <person name="Nowacki M."/>
            <person name="Derisi J."/>
            <person name="Roy S.W."/>
            <person name="Marshall W.F."/>
            <person name="Sood P."/>
        </authorList>
    </citation>
    <scope>NUCLEOTIDE SEQUENCE [LARGE SCALE GENOMIC DNA]</scope>
    <source>
        <strain evidence="2">WM001</strain>
    </source>
</reference>
<dbReference type="Proteomes" id="UP000187209">
    <property type="component" value="Unassembled WGS sequence"/>
</dbReference>
<keyword evidence="1" id="KW-0175">Coiled coil</keyword>